<comment type="caution">
    <text evidence="21">The sequence shown here is derived from an EMBL/GenBank/DDBJ whole genome shotgun (WGS) entry which is preliminary data.</text>
</comment>
<dbReference type="CDD" id="cd14879">
    <property type="entry name" value="MYSc_Myo17"/>
    <property type="match status" value="1"/>
</dbReference>
<dbReference type="GeneID" id="77725196"/>
<dbReference type="InterPro" id="IPR014876">
    <property type="entry name" value="DEK_C"/>
</dbReference>
<evidence type="ECO:0000256" key="11">
    <source>
        <dbReference type="ARBA" id="ARBA00023136"/>
    </source>
</evidence>
<dbReference type="GO" id="GO:0030428">
    <property type="term" value="C:cell septum"/>
    <property type="evidence" value="ECO:0007669"/>
    <property type="project" value="TreeGrafter"/>
</dbReference>
<feature type="transmembrane region" description="Helical" evidence="18">
    <location>
        <begin position="1643"/>
        <end position="1662"/>
    </location>
</feature>
<dbReference type="Pfam" id="PF00063">
    <property type="entry name" value="Myosin_head"/>
    <property type="match status" value="2"/>
</dbReference>
<dbReference type="Gene3D" id="3.40.850.10">
    <property type="entry name" value="Kinesin motor domain"/>
    <property type="match status" value="1"/>
</dbReference>
<dbReference type="GO" id="GO:0005886">
    <property type="term" value="C:plasma membrane"/>
    <property type="evidence" value="ECO:0007669"/>
    <property type="project" value="UniProtKB-SubCell"/>
</dbReference>
<feature type="transmembrane region" description="Helical" evidence="18">
    <location>
        <begin position="1244"/>
        <end position="1263"/>
    </location>
</feature>
<keyword evidence="9 18" id="KW-1133">Transmembrane helix</keyword>
<dbReference type="Pfam" id="PF00173">
    <property type="entry name" value="Cyt-b5"/>
    <property type="match status" value="1"/>
</dbReference>
<dbReference type="RefSeq" id="XP_052943064.1">
    <property type="nucleotide sequence ID" value="XM_053085995.1"/>
</dbReference>
<keyword evidence="14 16" id="KW-0009">Actin-binding</keyword>
<feature type="region of interest" description="Disordered" evidence="17">
    <location>
        <begin position="1768"/>
        <end position="1856"/>
    </location>
</feature>
<keyword evidence="6 18" id="KW-0812">Transmembrane</keyword>
<dbReference type="InterPro" id="IPR029044">
    <property type="entry name" value="Nucleotide-diphossugar_trans"/>
</dbReference>
<evidence type="ECO:0000256" key="17">
    <source>
        <dbReference type="SAM" id="MobiDB-lite"/>
    </source>
</evidence>
<dbReference type="SUPFAM" id="SSF52540">
    <property type="entry name" value="P-loop containing nucleoside triphosphate hydrolases"/>
    <property type="match status" value="1"/>
</dbReference>
<dbReference type="InterPro" id="IPR036961">
    <property type="entry name" value="Kinesin_motor_dom_sf"/>
</dbReference>
<dbReference type="Pfam" id="PF03142">
    <property type="entry name" value="Chitin_synth_2"/>
    <property type="match status" value="1"/>
</dbReference>
<feature type="transmembrane region" description="Helical" evidence="18">
    <location>
        <begin position="1669"/>
        <end position="1687"/>
    </location>
</feature>
<dbReference type="FunFam" id="3.10.120.10:FF:000014">
    <property type="entry name" value="Chitin synthase 6"/>
    <property type="match status" value="1"/>
</dbReference>
<dbReference type="InterPro" id="IPR004835">
    <property type="entry name" value="Chitin_synth"/>
</dbReference>
<evidence type="ECO:0000256" key="16">
    <source>
        <dbReference type="PROSITE-ProRule" id="PRU00782"/>
    </source>
</evidence>
<keyword evidence="5" id="KW-0808">Transferase</keyword>
<protein>
    <recommendedName>
        <fullName evidence="2">chitin synthase</fullName>
        <ecNumber evidence="2">2.4.1.16</ecNumber>
    </recommendedName>
</protein>
<dbReference type="InterPro" id="IPR036037">
    <property type="entry name" value="MYSc_Myo17"/>
</dbReference>
<dbReference type="PRINTS" id="PR00193">
    <property type="entry name" value="MYOSINHEAVY"/>
</dbReference>
<comment type="catalytic activity">
    <reaction evidence="15">
        <text>[(1-&gt;4)-N-acetyl-beta-D-glucosaminyl](n) + UDP-N-acetyl-alpha-D-glucosamine = [(1-&gt;4)-N-acetyl-beta-D-glucosaminyl](n+1) + UDP + H(+)</text>
        <dbReference type="Rhea" id="RHEA:16637"/>
        <dbReference type="Rhea" id="RHEA-COMP:9593"/>
        <dbReference type="Rhea" id="RHEA-COMP:9595"/>
        <dbReference type="ChEBI" id="CHEBI:15378"/>
        <dbReference type="ChEBI" id="CHEBI:17029"/>
        <dbReference type="ChEBI" id="CHEBI:57705"/>
        <dbReference type="ChEBI" id="CHEBI:58223"/>
        <dbReference type="EC" id="2.4.1.16"/>
    </reaction>
</comment>
<feature type="region of interest" description="Disordered" evidence="17">
    <location>
        <begin position="794"/>
        <end position="816"/>
    </location>
</feature>
<evidence type="ECO:0000259" key="20">
    <source>
        <dbReference type="PROSITE" id="PS51998"/>
    </source>
</evidence>
<dbReference type="Gene3D" id="1.10.10.820">
    <property type="match status" value="1"/>
</dbReference>
<evidence type="ECO:0000256" key="4">
    <source>
        <dbReference type="ARBA" id="ARBA00022676"/>
    </source>
</evidence>
<evidence type="ECO:0000256" key="3">
    <source>
        <dbReference type="ARBA" id="ARBA00022475"/>
    </source>
</evidence>
<keyword evidence="8 16" id="KW-0067">ATP-binding</keyword>
<evidence type="ECO:0000256" key="6">
    <source>
        <dbReference type="ARBA" id="ARBA00022692"/>
    </source>
</evidence>
<dbReference type="EC" id="2.4.1.16" evidence="2"/>
<dbReference type="SUPFAM" id="SSF53448">
    <property type="entry name" value="Nucleotide-diphospho-sugar transferases"/>
    <property type="match status" value="1"/>
</dbReference>
<evidence type="ECO:0000256" key="5">
    <source>
        <dbReference type="ARBA" id="ARBA00022679"/>
    </source>
</evidence>
<dbReference type="SMART" id="SM01117">
    <property type="entry name" value="Cyt-b5"/>
    <property type="match status" value="2"/>
</dbReference>
<evidence type="ECO:0000259" key="19">
    <source>
        <dbReference type="PROSITE" id="PS51456"/>
    </source>
</evidence>
<evidence type="ECO:0000313" key="21">
    <source>
        <dbReference type="EMBL" id="KAI9633287.1"/>
    </source>
</evidence>
<dbReference type="Gene3D" id="1.20.58.530">
    <property type="match status" value="1"/>
</dbReference>
<dbReference type="Gene3D" id="1.10.10.60">
    <property type="entry name" value="Homeodomain-like"/>
    <property type="match status" value="1"/>
</dbReference>
<dbReference type="EMBL" id="JAKWFO010000011">
    <property type="protein sequence ID" value="KAI9633287.1"/>
    <property type="molecule type" value="Genomic_DNA"/>
</dbReference>
<evidence type="ECO:0000313" key="22">
    <source>
        <dbReference type="Proteomes" id="UP001164286"/>
    </source>
</evidence>
<keyword evidence="12 16" id="KW-0505">Motor protein</keyword>
<dbReference type="PANTHER" id="PTHR22914">
    <property type="entry name" value="CHITIN SYNTHASE"/>
    <property type="match status" value="1"/>
</dbReference>
<evidence type="ECO:0000256" key="9">
    <source>
        <dbReference type="ARBA" id="ARBA00022989"/>
    </source>
</evidence>
<dbReference type="PANTHER" id="PTHR22914:SF13">
    <property type="entry name" value="CHITIN SYNTHASE"/>
    <property type="match status" value="1"/>
</dbReference>
<feature type="compositionally biased region" description="Polar residues" evidence="17">
    <location>
        <begin position="1799"/>
        <end position="1810"/>
    </location>
</feature>
<evidence type="ECO:0000256" key="7">
    <source>
        <dbReference type="ARBA" id="ARBA00022741"/>
    </source>
</evidence>
<dbReference type="FunFam" id="1.10.10.820:FF:000001">
    <property type="entry name" value="Myosin heavy chain"/>
    <property type="match status" value="1"/>
</dbReference>
<dbReference type="Pfam" id="PF08766">
    <property type="entry name" value="DEK_C"/>
    <property type="match status" value="1"/>
</dbReference>
<keyword evidence="10 16" id="KW-0518">Myosin</keyword>
<dbReference type="GO" id="GO:0004100">
    <property type="term" value="F:chitin synthase activity"/>
    <property type="evidence" value="ECO:0007669"/>
    <property type="project" value="UniProtKB-EC"/>
</dbReference>
<dbReference type="PROSITE" id="PS51456">
    <property type="entry name" value="MYOSIN_MOTOR"/>
    <property type="match status" value="1"/>
</dbReference>
<accession>A0AA38H231</accession>
<organism evidence="21 22">
    <name type="scientific">Dioszegia hungarica</name>
    <dbReference type="NCBI Taxonomy" id="4972"/>
    <lineage>
        <taxon>Eukaryota</taxon>
        <taxon>Fungi</taxon>
        <taxon>Dikarya</taxon>
        <taxon>Basidiomycota</taxon>
        <taxon>Agaricomycotina</taxon>
        <taxon>Tremellomycetes</taxon>
        <taxon>Tremellales</taxon>
        <taxon>Bulleribasidiaceae</taxon>
        <taxon>Dioszegia</taxon>
    </lineage>
</organism>
<keyword evidence="4" id="KW-0328">Glycosyltransferase</keyword>
<keyword evidence="3" id="KW-1003">Cell membrane</keyword>
<feature type="region of interest" description="Actin-binding" evidence="16">
    <location>
        <begin position="677"/>
        <end position="699"/>
    </location>
</feature>
<evidence type="ECO:0000256" key="14">
    <source>
        <dbReference type="ARBA" id="ARBA00023203"/>
    </source>
</evidence>
<keyword evidence="22" id="KW-1185">Reference proteome</keyword>
<reference evidence="21" key="1">
    <citation type="journal article" date="2022" name="G3 (Bethesda)">
        <title>High quality genome of the basidiomycete yeast Dioszegia hungarica PDD-24b-2 isolated from cloud water.</title>
        <authorList>
            <person name="Jarrige D."/>
            <person name="Haridas S."/>
            <person name="Bleykasten-Grosshans C."/>
            <person name="Joly M."/>
            <person name="Nadalig T."/>
            <person name="Sancelme M."/>
            <person name="Vuilleumier S."/>
            <person name="Grigoriev I.V."/>
            <person name="Amato P."/>
            <person name="Bringel F."/>
        </authorList>
    </citation>
    <scope>NUCLEOTIDE SEQUENCE</scope>
    <source>
        <strain evidence="21">PDD-24b-2</strain>
    </source>
</reference>
<feature type="binding site" evidence="16">
    <location>
        <begin position="118"/>
        <end position="125"/>
    </location>
    <ligand>
        <name>ATP</name>
        <dbReference type="ChEBI" id="CHEBI:30616"/>
    </ligand>
</feature>
<evidence type="ECO:0000256" key="15">
    <source>
        <dbReference type="ARBA" id="ARBA00048014"/>
    </source>
</evidence>
<evidence type="ECO:0000256" key="2">
    <source>
        <dbReference type="ARBA" id="ARBA00012543"/>
    </source>
</evidence>
<proteinExistence type="inferred from homology"/>
<sequence>MSSADAAAVHALTDLITSGSGSARKVFPTDDQITTLLHARSRGEHPYIRVGTSGREYVVMNPLRQLGCMNDESRQRYTAAVEGDEVDEGLQPSVYELAGRVWYLMTRRRESQAVVLHGLSGSGKSTTSHHLTTQILSLASPSKPQKRISDQITYLHTLLSSFGHSKTQLNSSASQHGLYSELHFDMDGRITGAKAMAFGLNKSRVGGRLQHEERSFHIFYQLLAGASPEERDSLGLEDPSAYAMLAQSGCYRLPGGPFSDDSTQLSELRVALASLGFKAKHVRSIFTVLVAILTLSNLEFTDDRGHGSLGMTSLDQRARVTDRHVLGTAAAHLGVPADDLEAVLVNRTRWVRKDLCSMFLDAHGAEQQRDTLMRDLYAILFTFVVEMANKKLVAADTPDLQIAMLDLPGHTSRTLTDAGTSSRPGSMFQPLINATGENGFDEFGTNFTNEVLHSYLLQRAFEDGSAESLGMAEDGIRLPAVVTMDNSSALDLLRGGPLGQKRLAVEPAGMAAALGHISEEFKGDDERLDEKDEKVLSRLTRSFGRHPSYIVSPGLGAGPLSDRHTFAINHYSGACSYDVADFAERNLDVLDKQLVDLLRGSAEGFIAKLVSGPGLAVEGHPLDANITVEAQVSSTPLRLPSRVVNPRIGSSVRSEETQWPIDVTVPQAVASQLNATISTLTSHLDQFRLWTVYCLRPSDTGHANAFDKRRVKAQVRSLLIPDLINRRQVDWVADYAFGEFCLRHELRVEQGGEEDAIEDFARARGWTRGREYEMGRERVWFAWNAWKVQEDEIRGGETRRGSEEKMTDDGSGEEKERLVPALNRTETKGDYSPTSATVALPYGHGPGLGHGMGGYQDNPDFNNSAIWSDVGGAGGKFEPDSRSPYEKVRSEEAINHYDPSSKGLGDKNLAPVEFNVKDKKKHKATEVIATTRSRRWWIRITWALTWWIPSFLLSSIGRMKRPDVRMAWREKVAIFMMVFLACGVVLFYIIGFGKILCPDGDKAWNPTDLAQHQGRADYYAAIQGKVYDFTNFYKGQHSDLTSFPTTADIMLQFAGQDLTNYFPPPMTQACPGLVISNQLELRRANFTPILDYAIHRSGALQTEKGTKLDDTNWYYNRLVPDLKQYYKGAFVYGKNYVANEAEGADVRQWGIYKDKVYDLSDYLFTVQYYATSSGTDLPNYKFLDESLSGLFQTNAGQDLTKQIDSVMAKMSEEKASQTWTCLDNAFYAGQTDFRESAKCLVQNYLLLALSIILCTVILVKFLAALQLGHKRHPEIFDKFVICQVPCYTEGEESLKRTVDSLAILNYDDKRKLIFIICDGNIIGSGNNRPTPRIVLDILGVDPALDPEPLLFKSIGEGSKQLNYGKVYSGLYEHEGHVVPYIVVVKVGKPTETNKPGNRGKRDSQVLLLQYLNRVHFEAPMSPLELEIYHQMRNVIGIDPAFYEYIFQVDADTTVEPDSLNRMIACTSDDSEIIGICGETKLENERESLTTMIQVYEYFISHHLTKAFESLFGSVTCLPGCFSVYRIRTADKGRPIIISSVVIDEYAEPNVDTLHKKNLFSLGEDRYLTTLMMKHFPTYKMKFTPDAIARTVAPSRWNVLLSQRRRWINSTVHNLVELIALPELCGFCCFSLRFVVFIDLLGTIILPATCVYLVYLIVIVSIGKAAIPTISLAMIGAVYGLQAIIFILKREFMLIGWMFLYILAFPIYSVYLPLYSFWSMDDFSWGNTRQVVGEGNNKTVVYDDDEGFSDDMIPYRSFKDYEANAWETQSLHSEKSRHTEMSGARSHANSFRPPRFIHSRNPSAHSSSTDLPQGGDYWRDSSPLGPAHSSRNLRTMPSQSSLLSGPNRGLGAPQPPYMNGGHRMGMPMNPFDSPMMAPVSDGGRQSGFYPQYPAVPGMMGMGAPRGSVMTNLGGYGMMGQGGPGGGASGMPRGVSAYSLATTTQNHPLAPPPQVNQASNPEDEEVVGVLRRYLATQDLMSVTKRQTREALYGLFPNANLPTRAAWVNENIDKILSE</sequence>
<evidence type="ECO:0000256" key="10">
    <source>
        <dbReference type="ARBA" id="ARBA00023123"/>
    </source>
</evidence>
<keyword evidence="7 16" id="KW-0547">Nucleotide-binding</keyword>
<evidence type="ECO:0000256" key="1">
    <source>
        <dbReference type="ARBA" id="ARBA00004651"/>
    </source>
</evidence>
<evidence type="ECO:0000256" key="18">
    <source>
        <dbReference type="SAM" id="Phobius"/>
    </source>
</evidence>
<dbReference type="Gene3D" id="3.10.120.10">
    <property type="entry name" value="Cytochrome b5-like heme/steroid binding domain"/>
    <property type="match status" value="1"/>
</dbReference>
<evidence type="ECO:0000256" key="8">
    <source>
        <dbReference type="ARBA" id="ARBA00022840"/>
    </source>
</evidence>
<evidence type="ECO:0000256" key="13">
    <source>
        <dbReference type="ARBA" id="ARBA00023180"/>
    </source>
</evidence>
<feature type="domain" description="DEK-C" evidence="20">
    <location>
        <begin position="1958"/>
        <end position="2014"/>
    </location>
</feature>
<dbReference type="GO" id="GO:0005524">
    <property type="term" value="F:ATP binding"/>
    <property type="evidence" value="ECO:0007669"/>
    <property type="project" value="UniProtKB-UniRule"/>
</dbReference>
<keyword evidence="13" id="KW-0325">Glycoprotein</keyword>
<dbReference type="Proteomes" id="UP001164286">
    <property type="component" value="Unassembled WGS sequence"/>
</dbReference>
<dbReference type="Gene3D" id="1.20.120.720">
    <property type="entry name" value="Myosin VI head, motor domain, U50 subdomain"/>
    <property type="match status" value="1"/>
</dbReference>
<keyword evidence="11 18" id="KW-0472">Membrane</keyword>
<evidence type="ECO:0000256" key="12">
    <source>
        <dbReference type="ARBA" id="ARBA00023175"/>
    </source>
</evidence>
<name>A0AA38H231_9TREE</name>
<dbReference type="GO" id="GO:0031505">
    <property type="term" value="P:fungal-type cell wall organization"/>
    <property type="evidence" value="ECO:0007669"/>
    <property type="project" value="TreeGrafter"/>
</dbReference>
<comment type="similarity">
    <text evidence="16">Belongs to the TRAFAC class myosin-kinesin ATPase superfamily. Myosin family.</text>
</comment>
<feature type="domain" description="Myosin motor" evidence="19">
    <location>
        <begin position="1"/>
        <end position="794"/>
    </location>
</feature>
<dbReference type="GO" id="GO:0003774">
    <property type="term" value="F:cytoskeletal motor activity"/>
    <property type="evidence" value="ECO:0007669"/>
    <property type="project" value="UniProtKB-UniRule"/>
</dbReference>
<dbReference type="SUPFAM" id="SSF109715">
    <property type="entry name" value="DEK C-terminal domain"/>
    <property type="match status" value="1"/>
</dbReference>
<feature type="transmembrane region" description="Helical" evidence="18">
    <location>
        <begin position="973"/>
        <end position="993"/>
    </location>
</feature>
<feature type="transmembrane region" description="Helical" evidence="18">
    <location>
        <begin position="1693"/>
        <end position="1713"/>
    </location>
</feature>
<dbReference type="InterPro" id="IPR001609">
    <property type="entry name" value="Myosin_head_motor_dom-like"/>
</dbReference>
<dbReference type="InterPro" id="IPR027417">
    <property type="entry name" value="P-loop_NTPase"/>
</dbReference>
<dbReference type="InterPro" id="IPR001199">
    <property type="entry name" value="Cyt_B5-like_heme/steroid-bd"/>
</dbReference>
<feature type="transmembrane region" description="Helical" evidence="18">
    <location>
        <begin position="936"/>
        <end position="953"/>
    </location>
</feature>
<gene>
    <name evidence="21" type="ORF">MKK02DRAFT_18701</name>
</gene>
<comment type="subcellular location">
    <subcellularLocation>
        <location evidence="1">Cell membrane</location>
        <topology evidence="1">Multi-pass membrane protein</topology>
    </subcellularLocation>
</comment>
<feature type="compositionally biased region" description="Polar residues" evidence="17">
    <location>
        <begin position="1828"/>
        <end position="1843"/>
    </location>
</feature>
<dbReference type="GO" id="GO:0006031">
    <property type="term" value="P:chitin biosynthetic process"/>
    <property type="evidence" value="ECO:0007669"/>
    <property type="project" value="TreeGrafter"/>
</dbReference>
<dbReference type="GO" id="GO:0003779">
    <property type="term" value="F:actin binding"/>
    <property type="evidence" value="ECO:0007669"/>
    <property type="project" value="UniProtKB-KW"/>
</dbReference>
<dbReference type="GO" id="GO:0016459">
    <property type="term" value="C:myosin complex"/>
    <property type="evidence" value="ECO:0007669"/>
    <property type="project" value="UniProtKB-KW"/>
</dbReference>
<dbReference type="SUPFAM" id="SSF55856">
    <property type="entry name" value="Cytochrome b5-like heme/steroid binding domain"/>
    <property type="match status" value="1"/>
</dbReference>
<dbReference type="InterPro" id="IPR036400">
    <property type="entry name" value="Cyt_B5-like_heme/steroid_sf"/>
</dbReference>
<dbReference type="SMART" id="SM00242">
    <property type="entry name" value="MYSc"/>
    <property type="match status" value="1"/>
</dbReference>
<dbReference type="PROSITE" id="PS51998">
    <property type="entry name" value="DEK_C"/>
    <property type="match status" value="1"/>
</dbReference>